<dbReference type="PROSITE" id="PS51257">
    <property type="entry name" value="PROKAR_LIPOPROTEIN"/>
    <property type="match status" value="1"/>
</dbReference>
<accession>A0A3S9MXM4</accession>
<feature type="transmembrane region" description="Helical" evidence="3">
    <location>
        <begin position="143"/>
        <end position="165"/>
    </location>
</feature>
<dbReference type="KEGG" id="noj:EJ995_06455"/>
<comment type="similarity">
    <text evidence="2">Belongs to the CDP-alcohol phosphatidyltransferase class-I family.</text>
</comment>
<dbReference type="InterPro" id="IPR043130">
    <property type="entry name" value="CDP-OH_PTrfase_TM_dom"/>
</dbReference>
<dbReference type="Proteomes" id="UP000279600">
    <property type="component" value="Chromosome"/>
</dbReference>
<dbReference type="GO" id="GO:0008654">
    <property type="term" value="P:phospholipid biosynthetic process"/>
    <property type="evidence" value="ECO:0007669"/>
    <property type="project" value="InterPro"/>
</dbReference>
<keyword evidence="1 2" id="KW-0808">Transferase</keyword>
<name>A0A3S9MXM4_9FLAO</name>
<dbReference type="InterPro" id="IPR048254">
    <property type="entry name" value="CDP_ALCOHOL_P_TRANSF_CS"/>
</dbReference>
<keyword evidence="5" id="KW-1185">Reference proteome</keyword>
<dbReference type="EMBL" id="CP034549">
    <property type="protein sequence ID" value="AZQ43887.1"/>
    <property type="molecule type" value="Genomic_DNA"/>
</dbReference>
<gene>
    <name evidence="4" type="ORF">EJ995_06455</name>
</gene>
<feature type="transmembrane region" description="Helical" evidence="3">
    <location>
        <begin position="74"/>
        <end position="93"/>
    </location>
</feature>
<dbReference type="GO" id="GO:0016020">
    <property type="term" value="C:membrane"/>
    <property type="evidence" value="ECO:0007669"/>
    <property type="project" value="InterPro"/>
</dbReference>
<reference evidence="4 5" key="1">
    <citation type="submission" date="2018-12" db="EMBL/GenBank/DDBJ databases">
        <title>Complete genome of Nonlabens sp. MJ115.</title>
        <authorList>
            <person name="Choi H.S."/>
            <person name="Jung J."/>
        </authorList>
    </citation>
    <scope>NUCLEOTIDE SEQUENCE [LARGE SCALE GENOMIC DNA]</scope>
    <source>
        <strain evidence="4 5">MJ115</strain>
    </source>
</reference>
<keyword evidence="3" id="KW-1133">Transmembrane helix</keyword>
<proteinExistence type="inferred from homology"/>
<sequence>MKKYVPNLITLGNLFCGCIAAMFAFADDIVWAGVFVAGGIFLDFFDGLAARLLNVSSELGGQLDSLADMVTSGLVPGIVMFQMLSDSLGVAFLDDMAFTAAADQAMFLLPIKNYIPFIGFLITAASCYRLAKFNIDTRQTDSFIGLPTPANAIFIISLAIILDITEVDWIYNLLDNPYFLLAITGLSCFMLNAELPLFALKFKNFGFKGNEIRWIFVAVCLSMIILLKIYAVPLIIILYVVMSVLNLQLNHAK</sequence>
<evidence type="ECO:0000256" key="3">
    <source>
        <dbReference type="SAM" id="Phobius"/>
    </source>
</evidence>
<keyword evidence="3" id="KW-0472">Membrane</keyword>
<dbReference type="PROSITE" id="PS00379">
    <property type="entry name" value="CDP_ALCOHOL_P_TRANSF"/>
    <property type="match status" value="1"/>
</dbReference>
<dbReference type="Pfam" id="PF01066">
    <property type="entry name" value="CDP-OH_P_transf"/>
    <property type="match status" value="1"/>
</dbReference>
<dbReference type="AlphaFoldDB" id="A0A3S9MXM4"/>
<evidence type="ECO:0000313" key="5">
    <source>
        <dbReference type="Proteomes" id="UP000279600"/>
    </source>
</evidence>
<feature type="transmembrane region" description="Helical" evidence="3">
    <location>
        <begin position="31"/>
        <end position="53"/>
    </location>
</feature>
<dbReference type="RefSeq" id="WP_126446772.1">
    <property type="nucleotide sequence ID" value="NZ_CP034549.1"/>
</dbReference>
<organism evidence="4 5">
    <name type="scientific">Nonlabens ponticola</name>
    <dbReference type="NCBI Taxonomy" id="2496866"/>
    <lineage>
        <taxon>Bacteria</taxon>
        <taxon>Pseudomonadati</taxon>
        <taxon>Bacteroidota</taxon>
        <taxon>Flavobacteriia</taxon>
        <taxon>Flavobacteriales</taxon>
        <taxon>Flavobacteriaceae</taxon>
        <taxon>Nonlabens</taxon>
    </lineage>
</organism>
<evidence type="ECO:0000256" key="2">
    <source>
        <dbReference type="RuleBase" id="RU003750"/>
    </source>
</evidence>
<dbReference type="Gene3D" id="1.20.120.1760">
    <property type="match status" value="1"/>
</dbReference>
<protein>
    <submittedName>
        <fullName evidence="4">Phosphatidylserine synthase</fullName>
    </submittedName>
</protein>
<evidence type="ECO:0000256" key="1">
    <source>
        <dbReference type="ARBA" id="ARBA00022679"/>
    </source>
</evidence>
<dbReference type="GO" id="GO:0016780">
    <property type="term" value="F:phosphotransferase activity, for other substituted phosphate groups"/>
    <property type="evidence" value="ECO:0007669"/>
    <property type="project" value="InterPro"/>
</dbReference>
<feature type="transmembrane region" description="Helical" evidence="3">
    <location>
        <begin position="177"/>
        <end position="200"/>
    </location>
</feature>
<evidence type="ECO:0000313" key="4">
    <source>
        <dbReference type="EMBL" id="AZQ43887.1"/>
    </source>
</evidence>
<dbReference type="OrthoDB" id="9777147at2"/>
<keyword evidence="3" id="KW-0812">Transmembrane</keyword>
<feature type="transmembrane region" description="Helical" evidence="3">
    <location>
        <begin position="212"/>
        <end position="241"/>
    </location>
</feature>
<feature type="transmembrane region" description="Helical" evidence="3">
    <location>
        <begin position="7"/>
        <end position="25"/>
    </location>
</feature>
<dbReference type="InterPro" id="IPR000462">
    <property type="entry name" value="CDP-OH_P_trans"/>
</dbReference>